<dbReference type="PROSITE" id="PS00194">
    <property type="entry name" value="THIOREDOXIN_1"/>
    <property type="match status" value="1"/>
</dbReference>
<dbReference type="Gene3D" id="3.40.50.300">
    <property type="entry name" value="P-loop containing nucleotide triphosphate hydrolases"/>
    <property type="match status" value="1"/>
</dbReference>
<dbReference type="InterPro" id="IPR003953">
    <property type="entry name" value="FAD-dep_OxRdtase_2_FAD-bd"/>
</dbReference>
<keyword evidence="16" id="KW-1133">Transmembrane helix</keyword>
<dbReference type="Pfam" id="PF00890">
    <property type="entry name" value="FAD_binding_2"/>
    <property type="match status" value="1"/>
</dbReference>
<dbReference type="PANTHER" id="PTHR11632">
    <property type="entry name" value="SUCCINATE DEHYDROGENASE 2 FLAVOPROTEIN SUBUNIT"/>
    <property type="match status" value="1"/>
</dbReference>
<dbReference type="InterPro" id="IPR047272">
    <property type="entry name" value="S49_SppA_C"/>
</dbReference>
<gene>
    <name evidence="20" type="ORF">GPM918_LOCUS7537</name>
    <name evidence="21" type="ORF">SRO942_LOCUS7537</name>
</gene>
<dbReference type="Proteomes" id="UP000681722">
    <property type="component" value="Unassembled WGS sequence"/>
</dbReference>
<dbReference type="Gene3D" id="3.90.226.10">
    <property type="entry name" value="2-enoyl-CoA Hydratase, Chain A, domain 1"/>
    <property type="match status" value="1"/>
</dbReference>
<keyword evidence="13 16" id="KW-0472">Membrane</keyword>
<dbReference type="InterPro" id="IPR000866">
    <property type="entry name" value="AhpC/TSA"/>
</dbReference>
<dbReference type="Gene3D" id="3.50.50.60">
    <property type="entry name" value="FAD/NAD(P)-binding domain"/>
    <property type="match status" value="1"/>
</dbReference>
<evidence type="ECO:0000256" key="10">
    <source>
        <dbReference type="ARBA" id="ARBA00022982"/>
    </source>
</evidence>
<dbReference type="SUPFAM" id="SSF52833">
    <property type="entry name" value="Thioredoxin-like"/>
    <property type="match status" value="1"/>
</dbReference>
<dbReference type="NCBIfam" id="TIGR01812">
    <property type="entry name" value="sdhA_frdA_Gneg"/>
    <property type="match status" value="1"/>
</dbReference>
<evidence type="ECO:0000256" key="9">
    <source>
        <dbReference type="ARBA" id="ARBA00022827"/>
    </source>
</evidence>
<evidence type="ECO:0000256" key="7">
    <source>
        <dbReference type="ARBA" id="ARBA00022630"/>
    </source>
</evidence>
<feature type="active site" description="Proton acceptor" evidence="14">
    <location>
        <position position="289"/>
    </location>
</feature>
<dbReference type="InterPro" id="IPR014006">
    <property type="entry name" value="Succ_Dhase_FrdA_Gneg"/>
</dbReference>
<keyword evidence="11" id="KW-0560">Oxidoreductase</keyword>
<dbReference type="InterPro" id="IPR029045">
    <property type="entry name" value="ClpP/crotonase-like_dom_sf"/>
</dbReference>
<dbReference type="Pfam" id="PF01926">
    <property type="entry name" value="MMR_HSR1"/>
    <property type="match status" value="1"/>
</dbReference>
<dbReference type="GO" id="GO:0005886">
    <property type="term" value="C:plasma membrane"/>
    <property type="evidence" value="ECO:0007669"/>
    <property type="project" value="TreeGrafter"/>
</dbReference>
<evidence type="ECO:0000313" key="21">
    <source>
        <dbReference type="EMBL" id="CAF3665983.1"/>
    </source>
</evidence>
<dbReference type="InterPro" id="IPR017937">
    <property type="entry name" value="Thioredoxin_CS"/>
</dbReference>
<accession>A0A813Y261</accession>
<evidence type="ECO:0000256" key="1">
    <source>
        <dbReference type="ARBA" id="ARBA00001974"/>
    </source>
</evidence>
<dbReference type="AlphaFoldDB" id="A0A813Y261"/>
<dbReference type="PROSITE" id="PS51883">
    <property type="entry name" value="OBG"/>
    <property type="match status" value="1"/>
</dbReference>
<evidence type="ECO:0000256" key="8">
    <source>
        <dbReference type="ARBA" id="ARBA00022741"/>
    </source>
</evidence>
<keyword evidence="7 15" id="KW-0285">Flavoprotein</keyword>
<dbReference type="InterPro" id="IPR031167">
    <property type="entry name" value="G_OBG"/>
</dbReference>
<proteinExistence type="inferred from homology"/>
<evidence type="ECO:0000259" key="18">
    <source>
        <dbReference type="PROSITE" id="PS51710"/>
    </source>
</evidence>
<dbReference type="PROSITE" id="PS51352">
    <property type="entry name" value="THIOREDOXIN_2"/>
    <property type="match status" value="1"/>
</dbReference>
<dbReference type="FunFam" id="3.90.700.10:FF:000001">
    <property type="entry name" value="Mitochondrial succinate dehydrogenase flavoprotein subunit"/>
    <property type="match status" value="1"/>
</dbReference>
<dbReference type="InterPro" id="IPR027417">
    <property type="entry name" value="P-loop_NTPase"/>
</dbReference>
<protein>
    <submittedName>
        <fullName evidence="20">Uncharacterized protein</fullName>
    </submittedName>
</protein>
<feature type="binding site" evidence="15">
    <location>
        <position position="224"/>
    </location>
    <ligand>
        <name>FAD</name>
        <dbReference type="ChEBI" id="CHEBI:57692"/>
    </ligand>
</feature>
<dbReference type="GO" id="GO:0042254">
    <property type="term" value="P:ribosome biogenesis"/>
    <property type="evidence" value="ECO:0007669"/>
    <property type="project" value="UniProtKB-UniRule"/>
</dbReference>
<dbReference type="InterPro" id="IPR014100">
    <property type="entry name" value="GTP-bd_Obg/CgtA"/>
</dbReference>
<evidence type="ECO:0000256" key="4">
    <source>
        <dbReference type="ARBA" id="ARBA00008040"/>
    </source>
</evidence>
<dbReference type="GO" id="GO:0022900">
    <property type="term" value="P:electron transport chain"/>
    <property type="evidence" value="ECO:0007669"/>
    <property type="project" value="InterPro"/>
</dbReference>
<dbReference type="FunFam" id="2.70.210.12:FF:000001">
    <property type="entry name" value="GTPase Obg"/>
    <property type="match status" value="1"/>
</dbReference>
<dbReference type="SUPFAM" id="SSF51905">
    <property type="entry name" value="FAD/NAD(P)-binding domain"/>
    <property type="match status" value="1"/>
</dbReference>
<evidence type="ECO:0000256" key="12">
    <source>
        <dbReference type="ARBA" id="ARBA00023134"/>
    </source>
</evidence>
<evidence type="ECO:0000256" key="3">
    <source>
        <dbReference type="ARBA" id="ARBA00007699"/>
    </source>
</evidence>
<dbReference type="InterPro" id="IPR015939">
    <property type="entry name" value="Fum_Rdtase/Succ_DH_flav-like_C"/>
</dbReference>
<keyword evidence="10" id="KW-0249">Electron transport</keyword>
<evidence type="ECO:0000256" key="16">
    <source>
        <dbReference type="SAM" id="Phobius"/>
    </source>
</evidence>
<evidence type="ECO:0000256" key="11">
    <source>
        <dbReference type="ARBA" id="ARBA00023002"/>
    </source>
</evidence>
<dbReference type="InterPro" id="IPR027477">
    <property type="entry name" value="Succ_DH/fumarate_Rdtase_cat_sf"/>
</dbReference>
<dbReference type="NCBIfam" id="NF008955">
    <property type="entry name" value="PRK12297.1"/>
    <property type="match status" value="1"/>
</dbReference>
<dbReference type="CDD" id="cd01898">
    <property type="entry name" value="Obg"/>
    <property type="match status" value="1"/>
</dbReference>
<evidence type="ECO:0000313" key="22">
    <source>
        <dbReference type="Proteomes" id="UP000663829"/>
    </source>
</evidence>
<dbReference type="NCBIfam" id="NF008956">
    <property type="entry name" value="PRK12299.1"/>
    <property type="match status" value="1"/>
</dbReference>
<dbReference type="InterPro" id="IPR036249">
    <property type="entry name" value="Thioredoxin-like_sf"/>
</dbReference>
<dbReference type="PROSITE" id="PS00905">
    <property type="entry name" value="GTP1_OBG"/>
    <property type="match status" value="1"/>
</dbReference>
<dbReference type="Gene3D" id="3.40.30.10">
    <property type="entry name" value="Glutaredoxin"/>
    <property type="match status" value="1"/>
</dbReference>
<dbReference type="NCBIfam" id="TIGR02729">
    <property type="entry name" value="Obg_CgtA"/>
    <property type="match status" value="1"/>
</dbReference>
<dbReference type="SUPFAM" id="SSF56425">
    <property type="entry name" value="Succinate dehydrogenase/fumarate reductase flavoprotein, catalytic domain"/>
    <property type="match status" value="1"/>
</dbReference>
<dbReference type="InterPro" id="IPR006073">
    <property type="entry name" value="GTP-bd"/>
</dbReference>
<sequence>MPPVKKYHNYDLIIIGAGGSGLAAAIYAAKNGYKVAVISKVHPMYSHTVAAQGGINAALGNITPDDWRWHAYDTIKAADWLADQDSVEIMCQQAVNAIKMLDEIGVQFNRRRDGLIDQKIYGGQSTHYGSGELAYRACYSDDRTGSSIMNKLYNIAATLDKITFFNYNFAIELIMQDNKCYGIVSWDIEHGLLNIIYSANTIIATGGYSQIYDTSTSSAICTGDGNGLAVKAGINLQDMEFVQFHPTAINQIGVLITEAARSAGGILLNSHNQRFMVKYAPKFMELASRDIVARAIATEIALGAGCGVHQDHVLLDLTHLTAEYIKNNLPTVFENCQLFLKIDPSKSLIPIAPAAHYTMGGIPTNKFCQVVKFAQEELLVESLYAIGEGASTSVHGAGRLGCNSLLDLIVFARLTVENLVNKADPATPRKNFSNSEVVEAIVNRFLGHFNGKQEKAHTLKQELKLLMQKNVGVFRSHNNLLEAIKAFDNIKQVYNNSGVQDSSLLWNSELQAYLEVGNMIVSAEATIYSALWRCESRGAHWRNDYPGRDDRNFLYHTIYINHARRVPDSVFFFDEKEAKHSLDQFEGKTILLVFWATWCAACAKEMPDLDILQKDFRKLAFEIIPISQDYQSIEVVQQYYQNYDIRYLPLYHDFKNQLFKAFGIVGLPTAILINPDGKKLSDLIAKRIRGLAVEKEIPVYSFVEDVAASGGYWLACIGDKIYASKSSIIGSIGVISAGFGFPTAINKLGIERRVYTEGKNKAILDPFQPVQEKDVKIIKNLQKQIHEHFIDYVKERRIAKIYLKAGNGGHGAVSFRREKYIDNGGPDGGDGGRGGGIILQSNAHLNTLVNFRYKQHFKAENGENGKGANRSGKSRAPIILQVPVGTQIFSENADFLLYDFIADQQSFEILKGGKGGLGNSHFKSSINQAPRRSTEGEVGEELWVNLRLKLISDVGLIGLPNAGKSTFLASTTAAKPKIADYPFTTLTPNLGVVYLDNEEFVIADIPGLIEGASLGHGLGDKFLKHIERCNVLIHLLDATSENIQANYLTIRNELNSYSDLLEKKIEIICLNKADALLEQEAQVKLSQLQEVVKGEIFIISSYAKTGLNTVLKKTLETIKGSAQFGE</sequence>
<dbReference type="GO" id="GO:0016209">
    <property type="term" value="F:antioxidant activity"/>
    <property type="evidence" value="ECO:0007669"/>
    <property type="project" value="InterPro"/>
</dbReference>
<comment type="cofactor">
    <cofactor evidence="1 15">
        <name>FAD</name>
        <dbReference type="ChEBI" id="CHEBI:57692"/>
    </cofactor>
</comment>
<dbReference type="InterPro" id="IPR006169">
    <property type="entry name" value="GTP1_OBG_dom"/>
</dbReference>
<comment type="similarity">
    <text evidence="3">Belongs to the TRAFAC class OBG-HflX-like GTPase superfamily. OBG GTPase family.</text>
</comment>
<dbReference type="InterPro" id="IPR013766">
    <property type="entry name" value="Thioredoxin_domain"/>
</dbReference>
<dbReference type="GO" id="GO:0003924">
    <property type="term" value="F:GTPase activity"/>
    <property type="evidence" value="ECO:0007669"/>
    <property type="project" value="InterPro"/>
</dbReference>
<dbReference type="InterPro" id="IPR030664">
    <property type="entry name" value="SdhA/FrdA/AprA"/>
</dbReference>
<comment type="similarity">
    <text evidence="4">Belongs to the FAD-dependent oxidoreductase 2 family. FRD/SDH subfamily.</text>
</comment>
<dbReference type="Gene3D" id="2.70.210.12">
    <property type="entry name" value="GTP1/OBG domain"/>
    <property type="match status" value="1"/>
</dbReference>
<feature type="transmembrane region" description="Helical" evidence="16">
    <location>
        <begin position="12"/>
        <end position="29"/>
    </location>
</feature>
<reference evidence="20" key="1">
    <citation type="submission" date="2021-02" db="EMBL/GenBank/DDBJ databases">
        <authorList>
            <person name="Nowell W R."/>
        </authorList>
    </citation>
    <scope>NUCLEOTIDE SEQUENCE</scope>
</reference>
<dbReference type="Proteomes" id="UP000663829">
    <property type="component" value="Unassembled WGS sequence"/>
</dbReference>
<evidence type="ECO:0000259" key="19">
    <source>
        <dbReference type="PROSITE" id="PS51883"/>
    </source>
</evidence>
<feature type="binding site" evidence="15">
    <location>
        <begin position="39"/>
        <end position="54"/>
    </location>
    <ligand>
        <name>FAD</name>
        <dbReference type="ChEBI" id="CHEBI:57692"/>
    </ligand>
</feature>
<evidence type="ECO:0000313" key="20">
    <source>
        <dbReference type="EMBL" id="CAF0879577.1"/>
    </source>
</evidence>
<dbReference type="SUPFAM" id="SSF46977">
    <property type="entry name" value="Succinate dehydrogenase/fumarate reductase flavoprotein C-terminal domain"/>
    <property type="match status" value="1"/>
</dbReference>
<organism evidence="20 22">
    <name type="scientific">Didymodactylos carnosus</name>
    <dbReference type="NCBI Taxonomy" id="1234261"/>
    <lineage>
        <taxon>Eukaryota</taxon>
        <taxon>Metazoa</taxon>
        <taxon>Spiralia</taxon>
        <taxon>Gnathifera</taxon>
        <taxon>Rotifera</taxon>
        <taxon>Eurotatoria</taxon>
        <taxon>Bdelloidea</taxon>
        <taxon>Philodinida</taxon>
        <taxon>Philodinidae</taxon>
        <taxon>Didymodactylos</taxon>
    </lineage>
</organism>
<name>A0A813Y261_9BILA</name>
<dbReference type="GO" id="GO:0008233">
    <property type="term" value="F:peptidase activity"/>
    <property type="evidence" value="ECO:0007669"/>
    <property type="project" value="InterPro"/>
</dbReference>
<dbReference type="GO" id="GO:0009061">
    <property type="term" value="P:anaerobic respiration"/>
    <property type="evidence" value="ECO:0007669"/>
    <property type="project" value="TreeGrafter"/>
</dbReference>
<evidence type="ECO:0000259" key="17">
    <source>
        <dbReference type="PROSITE" id="PS51352"/>
    </source>
</evidence>
<evidence type="ECO:0000256" key="15">
    <source>
        <dbReference type="PIRSR" id="PIRSR630664-51"/>
    </source>
</evidence>
<dbReference type="Pfam" id="PF02910">
    <property type="entry name" value="Succ_DH_flav_C"/>
    <property type="match status" value="1"/>
</dbReference>
<dbReference type="CDD" id="cd02966">
    <property type="entry name" value="TlpA_like_family"/>
    <property type="match status" value="1"/>
</dbReference>
<feature type="binding site" evidence="15">
    <location>
        <begin position="16"/>
        <end position="21"/>
    </location>
    <ligand>
        <name>FAD</name>
        <dbReference type="ChEBI" id="CHEBI:57692"/>
    </ligand>
</feature>
<dbReference type="InterPro" id="IPR006074">
    <property type="entry name" value="GTP1-OBG_CS"/>
</dbReference>
<feature type="binding site" evidence="15">
    <location>
        <position position="399"/>
    </location>
    <ligand>
        <name>substrate</name>
    </ligand>
</feature>
<dbReference type="PRINTS" id="PR00326">
    <property type="entry name" value="GTP1OBG"/>
</dbReference>
<dbReference type="SUPFAM" id="SSF52540">
    <property type="entry name" value="P-loop containing nucleoside triphosphate hydrolases"/>
    <property type="match status" value="1"/>
</dbReference>
<keyword evidence="9 15" id="KW-0274">FAD</keyword>
<evidence type="ECO:0000256" key="5">
    <source>
        <dbReference type="ARBA" id="ARBA00022448"/>
    </source>
</evidence>
<evidence type="ECO:0000256" key="2">
    <source>
        <dbReference type="ARBA" id="ARBA00004170"/>
    </source>
</evidence>
<dbReference type="SUPFAM" id="SSF82051">
    <property type="entry name" value="Obg GTP-binding protein N-terminal domain"/>
    <property type="match status" value="1"/>
</dbReference>
<dbReference type="HAMAP" id="MF_01454">
    <property type="entry name" value="GTPase_Obg"/>
    <property type="match status" value="1"/>
</dbReference>
<feature type="domain" description="Obg" evidence="19">
    <location>
        <begin position="793"/>
        <end position="951"/>
    </location>
</feature>
<dbReference type="EMBL" id="CAJOBC010001238">
    <property type="protein sequence ID" value="CAF3665983.1"/>
    <property type="molecule type" value="Genomic_DNA"/>
</dbReference>
<comment type="subcellular location">
    <subcellularLocation>
        <location evidence="2">Membrane</location>
        <topology evidence="2">Peripheral membrane protein</topology>
    </subcellularLocation>
</comment>
<feature type="binding site" evidence="15">
    <location>
        <position position="388"/>
    </location>
    <ligand>
        <name>FAD</name>
        <dbReference type="ChEBI" id="CHEBI:57692"/>
    </ligand>
</feature>
<keyword evidence="16" id="KW-0812">Transmembrane</keyword>
<dbReference type="SUPFAM" id="SSF52096">
    <property type="entry name" value="ClpP/crotonase"/>
    <property type="match status" value="1"/>
</dbReference>
<dbReference type="Gene3D" id="1.20.58.100">
    <property type="entry name" value="Fumarate reductase/succinate dehydrogenase flavoprotein-like, C-terminal domain"/>
    <property type="match status" value="1"/>
</dbReference>
<dbReference type="GO" id="GO:0000104">
    <property type="term" value="F:succinate dehydrogenase activity"/>
    <property type="evidence" value="ECO:0007669"/>
    <property type="project" value="TreeGrafter"/>
</dbReference>
<dbReference type="Gene3D" id="3.90.700.10">
    <property type="entry name" value="Succinate dehydrogenase/fumarate reductase flavoprotein, catalytic domain"/>
    <property type="match status" value="1"/>
</dbReference>
<evidence type="ECO:0000256" key="6">
    <source>
        <dbReference type="ARBA" id="ARBA00022517"/>
    </source>
</evidence>
<dbReference type="InterPro" id="IPR036188">
    <property type="entry name" value="FAD/NAD-bd_sf"/>
</dbReference>
<dbReference type="InterPro" id="IPR037099">
    <property type="entry name" value="Fum_R/Succ_DH_flav-like_C_sf"/>
</dbReference>
<dbReference type="GO" id="GO:0000287">
    <property type="term" value="F:magnesium ion binding"/>
    <property type="evidence" value="ECO:0007669"/>
    <property type="project" value="InterPro"/>
</dbReference>
<keyword evidence="22" id="KW-1185">Reference proteome</keyword>
<dbReference type="Pfam" id="PF00578">
    <property type="entry name" value="AhpC-TSA"/>
    <property type="match status" value="1"/>
</dbReference>
<dbReference type="GO" id="GO:0006508">
    <property type="term" value="P:proteolysis"/>
    <property type="evidence" value="ECO:0007669"/>
    <property type="project" value="InterPro"/>
</dbReference>
<feature type="domain" description="OBG-type G" evidence="18">
    <location>
        <begin position="952"/>
        <end position="1119"/>
    </location>
</feature>
<dbReference type="GO" id="GO:0009055">
    <property type="term" value="F:electron transfer activity"/>
    <property type="evidence" value="ECO:0007669"/>
    <property type="project" value="TreeGrafter"/>
</dbReference>
<dbReference type="PROSITE" id="PS51710">
    <property type="entry name" value="G_OBG"/>
    <property type="match status" value="1"/>
</dbReference>
<dbReference type="CDD" id="cd07023">
    <property type="entry name" value="S49_Sppa_N_C"/>
    <property type="match status" value="1"/>
</dbReference>
<keyword evidence="6" id="KW-0690">Ribosome biogenesis</keyword>
<dbReference type="GO" id="GO:0005525">
    <property type="term" value="F:GTP binding"/>
    <property type="evidence" value="ECO:0007669"/>
    <property type="project" value="UniProtKB-KW"/>
</dbReference>
<evidence type="ECO:0000256" key="13">
    <source>
        <dbReference type="ARBA" id="ARBA00023136"/>
    </source>
</evidence>
<feature type="binding site" evidence="15">
    <location>
        <position position="356"/>
    </location>
    <ligand>
        <name>substrate</name>
    </ligand>
</feature>
<feature type="binding site" evidence="15">
    <location>
        <begin position="404"/>
        <end position="405"/>
    </location>
    <ligand>
        <name>FAD</name>
        <dbReference type="ChEBI" id="CHEBI:57692"/>
    </ligand>
</feature>
<feature type="binding site" evidence="15">
    <location>
        <position position="245"/>
    </location>
    <ligand>
        <name>substrate</name>
    </ligand>
</feature>
<dbReference type="PANTHER" id="PTHR11632:SF51">
    <property type="entry name" value="SUCCINATE DEHYDROGENASE [UBIQUINONE] FLAVOPROTEIN SUBUNIT, MITOCHONDRIAL"/>
    <property type="match status" value="1"/>
</dbReference>
<dbReference type="GO" id="GO:0050660">
    <property type="term" value="F:flavin adenine dinucleotide binding"/>
    <property type="evidence" value="ECO:0007669"/>
    <property type="project" value="InterPro"/>
</dbReference>
<feature type="binding site" evidence="15">
    <location>
        <position position="257"/>
    </location>
    <ligand>
        <name>substrate</name>
    </ligand>
</feature>
<dbReference type="EMBL" id="CAJNOQ010001238">
    <property type="protein sequence ID" value="CAF0879577.1"/>
    <property type="molecule type" value="Genomic_DNA"/>
</dbReference>
<keyword evidence="8" id="KW-0547">Nucleotide-binding</keyword>
<comment type="caution">
    <text evidence="20">The sequence shown here is derived from an EMBL/GenBank/DDBJ whole genome shotgun (WGS) entry which is preliminary data.</text>
</comment>
<evidence type="ECO:0000256" key="14">
    <source>
        <dbReference type="PIRSR" id="PIRSR630664-50"/>
    </source>
</evidence>
<dbReference type="InterPro" id="IPR036726">
    <property type="entry name" value="GTP1_OBG_dom_sf"/>
</dbReference>
<feature type="domain" description="Thioredoxin" evidence="17">
    <location>
        <begin position="560"/>
        <end position="708"/>
    </location>
</feature>
<dbReference type="OrthoDB" id="284461at2759"/>
<dbReference type="Pfam" id="PF01018">
    <property type="entry name" value="GTP1_OBG"/>
    <property type="match status" value="1"/>
</dbReference>
<keyword evidence="5" id="KW-0813">Transport</keyword>
<keyword evidence="12" id="KW-0342">GTP-binding</keyword>